<comment type="caution">
    <text evidence="4">The sequence shown here is derived from an EMBL/GenBank/DDBJ whole genome shotgun (WGS) entry which is preliminary data.</text>
</comment>
<dbReference type="Gene3D" id="1.10.10.60">
    <property type="entry name" value="Homeodomain-like"/>
    <property type="match status" value="2"/>
</dbReference>
<dbReference type="Proteomes" id="UP000023541">
    <property type="component" value="Unassembled WGS sequence"/>
</dbReference>
<proteinExistence type="predicted"/>
<protein>
    <recommendedName>
        <fullName evidence="3">HTH araC/xylS-type domain-containing protein</fullName>
    </recommendedName>
</protein>
<dbReference type="InterPro" id="IPR011990">
    <property type="entry name" value="TPR-like_helical_dom_sf"/>
</dbReference>
<feature type="domain" description="HTH araC/xylS-type" evidence="3">
    <location>
        <begin position="482"/>
        <end position="594"/>
    </location>
</feature>
<keyword evidence="1" id="KW-0802">TPR repeat</keyword>
<sequence length="601" mass="71207">MLLLIDGKEKGFSMLFKYRCFSMFNEIKEQKLLSFLFFLIFCSSVYPQLTIRDEIPDSILNKSYREITNLLVKSSGDSIKKILYSNALLEKSKKEHNKLEKAKAYRLMSFNYMDSLSYRIAYLDSSITASKNSTDKNYPAITYLNLAAVYKRQGDSDKTLQSYLKAIEYCEKFDNQRLYYSTQNNIALLKRTIGEDEQAAEIFRKVLSYQETIRKRDKYANKSYLFSILNFANTLRSLKMYDSVSFYNKKGILLSREENIRIYNFFVLNEGINLYYKGRYYEALDSIKKATPYVANDKKRIEEFLISGYFYQAKIYKEISKEEKFLEYLNKIDSLFEKGRYPTITYQKCYKELVRFYRENGTKNKELIYIKKLLKIDSTLTKNFKSISRQITDDYDTPNLLKAKEELINELREEDHKKKSTSIILIVIICIVLLVSLSVYLRNRKYKRRYKELIKANQPNNQLEGRKNIRRESFSRDIGISKEVIDSILLQLQEFEDNHDYLSTKVTVGYVAKKFKTNSRYISKIVNVYKQKSFTVYINELRINFITEKLKENQKLRNYTLSAIGKEIGFNNAESFSKAFYKINGIYPSYFIKKIQNENEK</sequence>
<dbReference type="PROSITE" id="PS50005">
    <property type="entry name" value="TPR"/>
    <property type="match status" value="1"/>
</dbReference>
<evidence type="ECO:0000313" key="5">
    <source>
        <dbReference type="Proteomes" id="UP000023541"/>
    </source>
</evidence>
<dbReference type="PROSITE" id="PS01124">
    <property type="entry name" value="HTH_ARAC_FAMILY_2"/>
    <property type="match status" value="1"/>
</dbReference>
<keyword evidence="5" id="KW-1185">Reference proteome</keyword>
<dbReference type="SMART" id="SM00342">
    <property type="entry name" value="HTH_ARAC"/>
    <property type="match status" value="1"/>
</dbReference>
<feature type="transmembrane region" description="Helical" evidence="2">
    <location>
        <begin position="422"/>
        <end position="441"/>
    </location>
</feature>
<keyword evidence="2" id="KW-0812">Transmembrane</keyword>
<organism evidence="4 5">
    <name type="scientific">Aquimarina atlantica</name>
    <dbReference type="NCBI Taxonomy" id="1317122"/>
    <lineage>
        <taxon>Bacteria</taxon>
        <taxon>Pseudomonadati</taxon>
        <taxon>Bacteroidota</taxon>
        <taxon>Flavobacteriia</taxon>
        <taxon>Flavobacteriales</taxon>
        <taxon>Flavobacteriaceae</taxon>
        <taxon>Aquimarina</taxon>
    </lineage>
</organism>
<evidence type="ECO:0000259" key="3">
    <source>
        <dbReference type="PROSITE" id="PS01124"/>
    </source>
</evidence>
<evidence type="ECO:0000313" key="4">
    <source>
        <dbReference type="EMBL" id="EZH72143.1"/>
    </source>
</evidence>
<feature type="repeat" description="TPR" evidence="1">
    <location>
        <begin position="140"/>
        <end position="173"/>
    </location>
</feature>
<evidence type="ECO:0000256" key="1">
    <source>
        <dbReference type="PROSITE-ProRule" id="PRU00339"/>
    </source>
</evidence>
<name>A0A023BR29_9FLAO</name>
<dbReference type="SMART" id="SM00028">
    <property type="entry name" value="TPR"/>
    <property type="match status" value="3"/>
</dbReference>
<reference evidence="4 5" key="1">
    <citation type="submission" date="2014-04" db="EMBL/GenBank/DDBJ databases">
        <title>Aquimarina sp. 22II-S11-z7 Genome Sequencing.</title>
        <authorList>
            <person name="Lai Q."/>
        </authorList>
    </citation>
    <scope>NUCLEOTIDE SEQUENCE [LARGE SCALE GENOMIC DNA]</scope>
    <source>
        <strain evidence="4 5">22II-S11-z7</strain>
    </source>
</reference>
<dbReference type="OrthoDB" id="5295174at2"/>
<dbReference type="Pfam" id="PF12833">
    <property type="entry name" value="HTH_18"/>
    <property type="match status" value="1"/>
</dbReference>
<keyword evidence="2" id="KW-0472">Membrane</keyword>
<dbReference type="GO" id="GO:0043565">
    <property type="term" value="F:sequence-specific DNA binding"/>
    <property type="evidence" value="ECO:0007669"/>
    <property type="project" value="InterPro"/>
</dbReference>
<keyword evidence="2" id="KW-1133">Transmembrane helix</keyword>
<gene>
    <name evidence="4" type="ORF">ATO12_24730</name>
</gene>
<dbReference type="RefSeq" id="WP_034245661.1">
    <property type="nucleotide sequence ID" value="NZ_AQRA01000009.1"/>
</dbReference>
<dbReference type="InterPro" id="IPR018060">
    <property type="entry name" value="HTH_AraC"/>
</dbReference>
<dbReference type="STRING" id="1317122.ATO12_24730"/>
<dbReference type="Gene3D" id="1.25.40.10">
    <property type="entry name" value="Tetratricopeptide repeat domain"/>
    <property type="match status" value="1"/>
</dbReference>
<dbReference type="EMBL" id="AQRA01000009">
    <property type="protein sequence ID" value="EZH72143.1"/>
    <property type="molecule type" value="Genomic_DNA"/>
</dbReference>
<dbReference type="AlphaFoldDB" id="A0A023BR29"/>
<dbReference type="SUPFAM" id="SSF48452">
    <property type="entry name" value="TPR-like"/>
    <property type="match status" value="1"/>
</dbReference>
<evidence type="ECO:0000256" key="2">
    <source>
        <dbReference type="SAM" id="Phobius"/>
    </source>
</evidence>
<accession>A0A023BR29</accession>
<dbReference type="eggNOG" id="COG2207">
    <property type="taxonomic scope" value="Bacteria"/>
</dbReference>
<dbReference type="Pfam" id="PF13424">
    <property type="entry name" value="TPR_12"/>
    <property type="match status" value="1"/>
</dbReference>
<dbReference type="InterPro" id="IPR019734">
    <property type="entry name" value="TPR_rpt"/>
</dbReference>
<dbReference type="GO" id="GO:0003700">
    <property type="term" value="F:DNA-binding transcription factor activity"/>
    <property type="evidence" value="ECO:0007669"/>
    <property type="project" value="InterPro"/>
</dbReference>